<evidence type="ECO:0000313" key="1">
    <source>
        <dbReference type="EMBL" id="PWW21382.1"/>
    </source>
</evidence>
<organism evidence="1 2">
    <name type="scientific">Geodermatophilus normandii</name>
    <dbReference type="NCBI Taxonomy" id="1137989"/>
    <lineage>
        <taxon>Bacteria</taxon>
        <taxon>Bacillati</taxon>
        <taxon>Actinomycetota</taxon>
        <taxon>Actinomycetes</taxon>
        <taxon>Geodermatophilales</taxon>
        <taxon>Geodermatophilaceae</taxon>
        <taxon>Geodermatophilus</taxon>
    </lineage>
</organism>
<protein>
    <submittedName>
        <fullName evidence="1">Transferase family hexapeptide repeat protein</fullName>
    </submittedName>
</protein>
<dbReference type="EMBL" id="QGTX01000001">
    <property type="protein sequence ID" value="PWW21382.1"/>
    <property type="molecule type" value="Genomic_DNA"/>
</dbReference>
<dbReference type="Gene3D" id="2.160.10.10">
    <property type="entry name" value="Hexapeptide repeat proteins"/>
    <property type="match status" value="1"/>
</dbReference>
<dbReference type="AlphaFoldDB" id="A0A317QDG3"/>
<dbReference type="RefSeq" id="WP_110004271.1">
    <property type="nucleotide sequence ID" value="NZ_QGTX01000001.1"/>
</dbReference>
<dbReference type="Proteomes" id="UP000246661">
    <property type="component" value="Unassembled WGS sequence"/>
</dbReference>
<dbReference type="PANTHER" id="PTHR43300">
    <property type="entry name" value="ACETYLTRANSFERASE"/>
    <property type="match status" value="1"/>
</dbReference>
<accession>A0A317QDG3</accession>
<proteinExistence type="predicted"/>
<sequence>MAEPDGVRVHPLGLCESDDVGPGTRIWAWAHVLPGARVGADCNVCDHAYVEGGARLGDRVTVKNGVLVFDGVDVGDDVFLGPGVVFTNDLRPRAHVKKGADALLPTVVEDGVTLGAGTVVVCGIRIGRHAFAAAGSVVTRDVPAHAFVAGNPARQRGWVCACGERLGSDLSCTCRACYRVVEDGALELVRTGDPVTSILSGAGSR</sequence>
<reference evidence="2" key="1">
    <citation type="submission" date="2018-05" db="EMBL/GenBank/DDBJ databases">
        <authorList>
            <person name="Klenk H.-P."/>
            <person name="Huntemann M."/>
            <person name="Clum A."/>
            <person name="Pillay M."/>
            <person name="Palaniappan K."/>
            <person name="Varghese N."/>
            <person name="Mikhailova N."/>
            <person name="Stamatis D."/>
            <person name="Reddy T."/>
            <person name="Daum C."/>
            <person name="Shapiro N."/>
            <person name="Ivanova N."/>
            <person name="Kyrpides N."/>
            <person name="Woyke T."/>
        </authorList>
    </citation>
    <scope>NUCLEOTIDE SEQUENCE [LARGE SCALE GENOMIC DNA]</scope>
    <source>
        <strain evidence="2">DSM 45417</strain>
    </source>
</reference>
<dbReference type="OrthoDB" id="2643438at2"/>
<evidence type="ECO:0000313" key="2">
    <source>
        <dbReference type="Proteomes" id="UP000246661"/>
    </source>
</evidence>
<comment type="caution">
    <text evidence="1">The sequence shown here is derived from an EMBL/GenBank/DDBJ whole genome shotgun (WGS) entry which is preliminary data.</text>
</comment>
<dbReference type="InterPro" id="IPR001451">
    <property type="entry name" value="Hexapep"/>
</dbReference>
<dbReference type="PANTHER" id="PTHR43300:SF4">
    <property type="entry name" value="ACYL-[ACYL-CARRIER-PROTEIN]--UDP-N-ACETYLGLUCOSAMINE O-ACYLTRANSFERASE"/>
    <property type="match status" value="1"/>
</dbReference>
<dbReference type="InterPro" id="IPR011004">
    <property type="entry name" value="Trimer_LpxA-like_sf"/>
</dbReference>
<dbReference type="CDD" id="cd03358">
    <property type="entry name" value="LbH_WxcM_N_like"/>
    <property type="match status" value="1"/>
</dbReference>
<keyword evidence="2" id="KW-1185">Reference proteome</keyword>
<dbReference type="SUPFAM" id="SSF51161">
    <property type="entry name" value="Trimeric LpxA-like enzymes"/>
    <property type="match status" value="1"/>
</dbReference>
<gene>
    <name evidence="1" type="ORF">JD79_00511</name>
</gene>
<dbReference type="Pfam" id="PF14602">
    <property type="entry name" value="Hexapep_2"/>
    <property type="match status" value="2"/>
</dbReference>
<name>A0A317QDG3_9ACTN</name>
<keyword evidence="1" id="KW-0808">Transferase</keyword>
<dbReference type="GO" id="GO:0016740">
    <property type="term" value="F:transferase activity"/>
    <property type="evidence" value="ECO:0007669"/>
    <property type="project" value="UniProtKB-KW"/>
</dbReference>
<dbReference type="InterPro" id="IPR050179">
    <property type="entry name" value="Trans_hexapeptide_repeat"/>
</dbReference>